<organism evidence="10">
    <name type="scientific">Thermus caliditerrae</name>
    <dbReference type="NCBI Taxonomy" id="1330700"/>
    <lineage>
        <taxon>Bacteria</taxon>
        <taxon>Thermotogati</taxon>
        <taxon>Deinococcota</taxon>
        <taxon>Deinococci</taxon>
        <taxon>Thermales</taxon>
        <taxon>Thermaceae</taxon>
        <taxon>Thermus</taxon>
    </lineage>
</organism>
<comment type="caution">
    <text evidence="10">The sequence shown here is derived from an EMBL/GenBank/DDBJ whole genome shotgun (WGS) entry which is preliminary data.</text>
</comment>
<sequence length="117" mass="12327">MRKSAGFTLVELLIVIAIIGILSAALIPNLIGARNRGFEAAARSCAKQIATAQETFFIERNTYATALSQLDSGIVKTCDTSRMTVSITGAGSTDYTATVKHNSGGRQFTVTTNGITP</sequence>
<name>A0A7C5VJU2_9DEIN</name>
<dbReference type="PANTHER" id="PTHR30093">
    <property type="entry name" value="GENERAL SECRETION PATHWAY PROTEIN G"/>
    <property type="match status" value="1"/>
</dbReference>
<dbReference type="EMBL" id="DRXE01000215">
    <property type="protein sequence ID" value="HHM68194.1"/>
    <property type="molecule type" value="Genomic_DNA"/>
</dbReference>
<evidence type="ECO:0000256" key="3">
    <source>
        <dbReference type="ARBA" id="ARBA00022481"/>
    </source>
</evidence>
<keyword evidence="4 9" id="KW-0812">Transmembrane</keyword>
<dbReference type="PROSITE" id="PS00409">
    <property type="entry name" value="PROKAR_NTER_METHYL"/>
    <property type="match status" value="1"/>
</dbReference>
<evidence type="ECO:0000313" key="10">
    <source>
        <dbReference type="EMBL" id="HHM68194.1"/>
    </source>
</evidence>
<dbReference type="Gene3D" id="3.30.700.10">
    <property type="entry name" value="Glycoprotein, Type 4 Pilin"/>
    <property type="match status" value="1"/>
</dbReference>
<evidence type="ECO:0000256" key="5">
    <source>
        <dbReference type="ARBA" id="ARBA00022764"/>
    </source>
</evidence>
<evidence type="ECO:0000256" key="8">
    <source>
        <dbReference type="ARBA" id="ARBA00023237"/>
    </source>
</evidence>
<dbReference type="GO" id="GO:0009279">
    <property type="term" value="C:cell outer membrane"/>
    <property type="evidence" value="ECO:0007669"/>
    <property type="project" value="UniProtKB-SubCell"/>
</dbReference>
<feature type="transmembrane region" description="Helical" evidence="9">
    <location>
        <begin position="6"/>
        <end position="27"/>
    </location>
</feature>
<keyword evidence="8" id="KW-0998">Cell outer membrane</keyword>
<dbReference type="Pfam" id="PF07963">
    <property type="entry name" value="N_methyl"/>
    <property type="match status" value="1"/>
</dbReference>
<gene>
    <name evidence="10" type="ORF">ENM28_05740</name>
</gene>
<dbReference type="InterPro" id="IPR045584">
    <property type="entry name" value="Pilin-like"/>
</dbReference>
<dbReference type="NCBIfam" id="TIGR02532">
    <property type="entry name" value="IV_pilin_GFxxxE"/>
    <property type="match status" value="1"/>
</dbReference>
<evidence type="ECO:0000256" key="9">
    <source>
        <dbReference type="SAM" id="Phobius"/>
    </source>
</evidence>
<dbReference type="PANTHER" id="PTHR30093:SF44">
    <property type="entry name" value="TYPE II SECRETION SYSTEM CORE PROTEIN G"/>
    <property type="match status" value="1"/>
</dbReference>
<reference evidence="10" key="1">
    <citation type="journal article" date="2020" name="mSystems">
        <title>Genome- and Community-Level Interaction Insights into Carbon Utilization and Element Cycling Functions of Hydrothermarchaeota in Hydrothermal Sediment.</title>
        <authorList>
            <person name="Zhou Z."/>
            <person name="Liu Y."/>
            <person name="Xu W."/>
            <person name="Pan J."/>
            <person name="Luo Z.H."/>
            <person name="Li M."/>
        </authorList>
    </citation>
    <scope>NUCLEOTIDE SEQUENCE [LARGE SCALE GENOMIC DNA]</scope>
    <source>
        <strain evidence="10">SpSt-1071</strain>
    </source>
</reference>
<proteinExistence type="predicted"/>
<keyword evidence="7 9" id="KW-0472">Membrane</keyword>
<evidence type="ECO:0000256" key="4">
    <source>
        <dbReference type="ARBA" id="ARBA00022692"/>
    </source>
</evidence>
<dbReference type="InterPro" id="IPR012902">
    <property type="entry name" value="N_methyl_site"/>
</dbReference>
<keyword evidence="5" id="KW-0574">Periplasm</keyword>
<dbReference type="AlphaFoldDB" id="A0A7C5VJU2"/>
<dbReference type="GO" id="GO:0042597">
    <property type="term" value="C:periplasmic space"/>
    <property type="evidence" value="ECO:0007669"/>
    <property type="project" value="UniProtKB-SubCell"/>
</dbReference>
<keyword evidence="3" id="KW-0488">Methylation</keyword>
<evidence type="ECO:0000256" key="1">
    <source>
        <dbReference type="ARBA" id="ARBA00004203"/>
    </source>
</evidence>
<protein>
    <submittedName>
        <fullName evidence="10">Prepilin-type N-terminal cleavage/methylation domain-containing protein</fullName>
    </submittedName>
</protein>
<accession>A0A7C5VJU2</accession>
<evidence type="ECO:0000256" key="7">
    <source>
        <dbReference type="ARBA" id="ARBA00023136"/>
    </source>
</evidence>
<comment type="subcellular location">
    <subcellularLocation>
        <location evidence="1">Cell outer membrane</location>
        <topology evidence="1">Single-pass membrane protein</topology>
    </subcellularLocation>
    <subcellularLocation>
        <location evidence="2">Periplasm</location>
    </subcellularLocation>
</comment>
<evidence type="ECO:0000256" key="2">
    <source>
        <dbReference type="ARBA" id="ARBA00004418"/>
    </source>
</evidence>
<evidence type="ECO:0000256" key="6">
    <source>
        <dbReference type="ARBA" id="ARBA00022989"/>
    </source>
</evidence>
<keyword evidence="6 9" id="KW-1133">Transmembrane helix</keyword>
<dbReference type="SUPFAM" id="SSF54523">
    <property type="entry name" value="Pili subunits"/>
    <property type="match status" value="1"/>
</dbReference>